<feature type="compositionally biased region" description="Basic and acidic residues" evidence="1">
    <location>
        <begin position="378"/>
        <end position="397"/>
    </location>
</feature>
<evidence type="ECO:0000313" key="3">
    <source>
        <dbReference type="Proteomes" id="UP001432027"/>
    </source>
</evidence>
<dbReference type="AlphaFoldDB" id="A0AAV5UDY2"/>
<name>A0AAV5UDY2_9BILA</name>
<accession>A0AAV5UDY2</accession>
<dbReference type="Proteomes" id="UP001432027">
    <property type="component" value="Unassembled WGS sequence"/>
</dbReference>
<feature type="non-terminal residue" evidence="2">
    <location>
        <position position="1"/>
    </location>
</feature>
<keyword evidence="3" id="KW-1185">Reference proteome</keyword>
<reference evidence="2" key="1">
    <citation type="submission" date="2023-10" db="EMBL/GenBank/DDBJ databases">
        <title>Genome assembly of Pristionchus species.</title>
        <authorList>
            <person name="Yoshida K."/>
            <person name="Sommer R.J."/>
        </authorList>
    </citation>
    <scope>NUCLEOTIDE SEQUENCE</scope>
    <source>
        <strain evidence="2">RS0144</strain>
    </source>
</reference>
<comment type="caution">
    <text evidence="2">The sequence shown here is derived from an EMBL/GenBank/DDBJ whole genome shotgun (WGS) entry which is preliminary data.</text>
</comment>
<evidence type="ECO:0000313" key="2">
    <source>
        <dbReference type="EMBL" id="GMT04588.1"/>
    </source>
</evidence>
<proteinExistence type="predicted"/>
<evidence type="ECO:0000256" key="1">
    <source>
        <dbReference type="SAM" id="MobiDB-lite"/>
    </source>
</evidence>
<protein>
    <submittedName>
        <fullName evidence="2">Uncharacterized protein</fullName>
    </submittedName>
</protein>
<sequence length="418" mass="47471">IRMPAPSTLPAKAAPRQRGKSIKKEKENQPGGSNHPIDIDAIAEIPVPSTPPAKAAPGRESIVEPPKEVPQEVISDRGATMKCTFPFDNPLEILGTDVDGAIKAVRKAVTDVLDDHKVRCHIPVVEMERISKSIEKKLGNRKMDRVKGSRPVLEGTLDEVFSLLSERKLGMDKSIFRQELLKYILIASSQLEKLSTETLLSIVQDLSGDAFNLTGYDIDYPKRISSTVSKFYGLTDKEFESLNEPIQSKMKKEYVKAGIHHCEEVEKLLDEKHNRLKERGNGDPINLWMDGPEGQVKEDKLIESSKKNREMEKQLRIEYGILQEKEEEAGMGRYRVDFRTMCLRGRIGVLAKEEDEQIDKEFHLSPFRVIKMAVDSWKKGNEEGANKKAMEKEKEMDVNDVPSNRTRNRRKRESNPLR</sequence>
<gene>
    <name evidence="2" type="ORF">PENTCL1PPCAC_26762</name>
</gene>
<dbReference type="EMBL" id="BTSX01000006">
    <property type="protein sequence ID" value="GMT04588.1"/>
    <property type="molecule type" value="Genomic_DNA"/>
</dbReference>
<feature type="region of interest" description="Disordered" evidence="1">
    <location>
        <begin position="1"/>
        <end position="39"/>
    </location>
</feature>
<feature type="region of interest" description="Disordered" evidence="1">
    <location>
        <begin position="378"/>
        <end position="418"/>
    </location>
</feature>
<organism evidence="2 3">
    <name type="scientific">Pristionchus entomophagus</name>
    <dbReference type="NCBI Taxonomy" id="358040"/>
    <lineage>
        <taxon>Eukaryota</taxon>
        <taxon>Metazoa</taxon>
        <taxon>Ecdysozoa</taxon>
        <taxon>Nematoda</taxon>
        <taxon>Chromadorea</taxon>
        <taxon>Rhabditida</taxon>
        <taxon>Rhabditina</taxon>
        <taxon>Diplogasteromorpha</taxon>
        <taxon>Diplogasteroidea</taxon>
        <taxon>Neodiplogasteridae</taxon>
        <taxon>Pristionchus</taxon>
    </lineage>
</organism>